<evidence type="ECO:0000256" key="1">
    <source>
        <dbReference type="ARBA" id="ARBA00001412"/>
    </source>
</evidence>
<dbReference type="SUPFAM" id="SSF74650">
    <property type="entry name" value="Galactose mutarotase-like"/>
    <property type="match status" value="1"/>
</dbReference>
<comment type="caution">
    <text evidence="6">The sequence shown here is derived from an EMBL/GenBank/DDBJ whole genome shotgun (WGS) entry which is preliminary data.</text>
</comment>
<dbReference type="SMART" id="SM01038">
    <property type="entry name" value="Bgal_small_N"/>
    <property type="match status" value="1"/>
</dbReference>
<dbReference type="GO" id="GO:0005990">
    <property type="term" value="P:lactose catabolic process"/>
    <property type="evidence" value="ECO:0007669"/>
    <property type="project" value="TreeGrafter"/>
</dbReference>
<gene>
    <name evidence="6" type="ORF">FC85_GL002671</name>
</gene>
<dbReference type="GO" id="GO:0004565">
    <property type="term" value="F:beta-galactosidase activity"/>
    <property type="evidence" value="ECO:0007669"/>
    <property type="project" value="UniProtKB-EC"/>
</dbReference>
<dbReference type="Gene3D" id="2.70.98.10">
    <property type="match status" value="1"/>
</dbReference>
<feature type="domain" description="Beta galactosidase small chain/" evidence="5">
    <location>
        <begin position="18"/>
        <end position="317"/>
    </location>
</feature>
<accession>A0A0R1SMN4</accession>
<dbReference type="Pfam" id="PF02929">
    <property type="entry name" value="Bgal_small_N"/>
    <property type="match status" value="1"/>
</dbReference>
<dbReference type="InterPro" id="IPR014718">
    <property type="entry name" value="GH-type_carb-bd"/>
</dbReference>
<dbReference type="InterPro" id="IPR011013">
    <property type="entry name" value="Gal_mutarotase_sf_dom"/>
</dbReference>
<name>A0A0R1SMN4_9LACO</name>
<organism evidence="6 7">
    <name type="scientific">Lentilactobacillus diolivorans DSM 14421</name>
    <dbReference type="NCBI Taxonomy" id="1423739"/>
    <lineage>
        <taxon>Bacteria</taxon>
        <taxon>Bacillati</taxon>
        <taxon>Bacillota</taxon>
        <taxon>Bacilli</taxon>
        <taxon>Lactobacillales</taxon>
        <taxon>Lactobacillaceae</taxon>
        <taxon>Lentilactobacillus</taxon>
    </lineage>
</organism>
<keyword evidence="3" id="KW-0378">Hydrolase</keyword>
<dbReference type="Proteomes" id="UP000052013">
    <property type="component" value="Unassembled WGS sequence"/>
</dbReference>
<dbReference type="GO" id="GO:0030246">
    <property type="term" value="F:carbohydrate binding"/>
    <property type="evidence" value="ECO:0007669"/>
    <property type="project" value="InterPro"/>
</dbReference>
<proteinExistence type="predicted"/>
<dbReference type="PANTHER" id="PTHR46323">
    <property type="entry name" value="BETA-GALACTOSIDASE"/>
    <property type="match status" value="1"/>
</dbReference>
<dbReference type="AlphaFoldDB" id="A0A0R1SMN4"/>
<dbReference type="GO" id="GO:0009341">
    <property type="term" value="C:beta-galactosidase complex"/>
    <property type="evidence" value="ECO:0007669"/>
    <property type="project" value="InterPro"/>
</dbReference>
<reference evidence="6 7" key="1">
    <citation type="journal article" date="2015" name="Genome Announc.">
        <title>Expanding the biotechnology potential of lactobacilli through comparative genomics of 213 strains and associated genera.</title>
        <authorList>
            <person name="Sun Z."/>
            <person name="Harris H.M."/>
            <person name="McCann A."/>
            <person name="Guo C."/>
            <person name="Argimon S."/>
            <person name="Zhang W."/>
            <person name="Yang X."/>
            <person name="Jeffery I.B."/>
            <person name="Cooney J.C."/>
            <person name="Kagawa T.F."/>
            <person name="Liu W."/>
            <person name="Song Y."/>
            <person name="Salvetti E."/>
            <person name="Wrobel A."/>
            <person name="Rasinkangas P."/>
            <person name="Parkhill J."/>
            <person name="Rea M.C."/>
            <person name="O'Sullivan O."/>
            <person name="Ritari J."/>
            <person name="Douillard F.P."/>
            <person name="Paul Ross R."/>
            <person name="Yang R."/>
            <person name="Briner A.E."/>
            <person name="Felis G.E."/>
            <person name="de Vos W.M."/>
            <person name="Barrangou R."/>
            <person name="Klaenhammer T.R."/>
            <person name="Caufield P.W."/>
            <person name="Cui Y."/>
            <person name="Zhang H."/>
            <person name="O'Toole P.W."/>
        </authorList>
    </citation>
    <scope>NUCLEOTIDE SEQUENCE [LARGE SCALE GENOMIC DNA]</scope>
    <source>
        <strain evidence="6 7">DSM 14421</strain>
    </source>
</reference>
<protein>
    <recommendedName>
        <fullName evidence="2">beta-galactosidase</fullName>
        <ecNumber evidence="2">3.2.1.23</ecNumber>
    </recommendedName>
</protein>
<dbReference type="STRING" id="1423739.FC85_GL002671"/>
<evidence type="ECO:0000256" key="3">
    <source>
        <dbReference type="ARBA" id="ARBA00022801"/>
    </source>
</evidence>
<comment type="catalytic activity">
    <reaction evidence="1">
        <text>Hydrolysis of terminal non-reducing beta-D-galactose residues in beta-D-galactosides.</text>
        <dbReference type="EC" id="3.2.1.23"/>
    </reaction>
</comment>
<dbReference type="InterPro" id="IPR050347">
    <property type="entry name" value="Bact_Beta-galactosidase"/>
</dbReference>
<sequence length="321" mass="35447">MANTNKQLQIIYSDGTLGLGGDGFHYIFSYSRGGLESLEINGKQWLYREPKPTFWRATTDNDRGNGFSKKSVQWMGADMFVDATSIDVKVNDQLIGFPGAPTNNKYSNNEYADKVEIIYHYETLTTPSTPVDVSYTITPNGNIDVHAHYTGNAKLPDLPVFGIRFVMPTLASGFEYDGLSGETYPDRMAGGQPGTYHIDGLPVTKYLVPQDCGVHMATNALTVTRKTTKDNSDQSKTPFSLSFEKLDQPFAFSCLPYTAEELENATHIEELPIPRRTVVSILGAVRGVGGIDSWGRDVEAQYHIPAGDDIDFGFTLDVSNR</sequence>
<evidence type="ECO:0000313" key="7">
    <source>
        <dbReference type="Proteomes" id="UP000052013"/>
    </source>
</evidence>
<dbReference type="InterPro" id="IPR004199">
    <property type="entry name" value="B-gal_small/dom_5"/>
</dbReference>
<evidence type="ECO:0000259" key="5">
    <source>
        <dbReference type="SMART" id="SM01038"/>
    </source>
</evidence>
<keyword evidence="4" id="KW-0326">Glycosidase</keyword>
<evidence type="ECO:0000256" key="4">
    <source>
        <dbReference type="ARBA" id="ARBA00023295"/>
    </source>
</evidence>
<dbReference type="RefSeq" id="WP_057864259.1">
    <property type="nucleotide sequence ID" value="NZ_AZEY01000032.1"/>
</dbReference>
<dbReference type="PANTHER" id="PTHR46323:SF2">
    <property type="entry name" value="BETA-GALACTOSIDASE"/>
    <property type="match status" value="1"/>
</dbReference>
<evidence type="ECO:0000256" key="2">
    <source>
        <dbReference type="ARBA" id="ARBA00012756"/>
    </source>
</evidence>
<dbReference type="EC" id="3.2.1.23" evidence="2"/>
<dbReference type="PATRIC" id="fig|1423739.3.peg.2770"/>
<dbReference type="EMBL" id="AZEY01000032">
    <property type="protein sequence ID" value="KRL67427.1"/>
    <property type="molecule type" value="Genomic_DNA"/>
</dbReference>
<evidence type="ECO:0000313" key="6">
    <source>
        <dbReference type="EMBL" id="KRL67427.1"/>
    </source>
</evidence>